<gene>
    <name evidence="1" type="ORF">BV25DRAFT_1117473</name>
</gene>
<reference evidence="1" key="2">
    <citation type="journal article" date="2022" name="New Phytol.">
        <title>Evolutionary transition to the ectomycorrhizal habit in the genomes of a hyperdiverse lineage of mushroom-forming fungi.</title>
        <authorList>
            <person name="Looney B."/>
            <person name="Miyauchi S."/>
            <person name="Morin E."/>
            <person name="Drula E."/>
            <person name="Courty P.E."/>
            <person name="Kohler A."/>
            <person name="Kuo A."/>
            <person name="LaButti K."/>
            <person name="Pangilinan J."/>
            <person name="Lipzen A."/>
            <person name="Riley R."/>
            <person name="Andreopoulos W."/>
            <person name="He G."/>
            <person name="Johnson J."/>
            <person name="Nolan M."/>
            <person name="Tritt A."/>
            <person name="Barry K.W."/>
            <person name="Grigoriev I.V."/>
            <person name="Nagy L.G."/>
            <person name="Hibbett D."/>
            <person name="Henrissat B."/>
            <person name="Matheny P.B."/>
            <person name="Labbe J."/>
            <person name="Martin F.M."/>
        </authorList>
    </citation>
    <scope>NUCLEOTIDE SEQUENCE</scope>
    <source>
        <strain evidence="1">HHB10654</strain>
    </source>
</reference>
<keyword evidence="2" id="KW-1185">Reference proteome</keyword>
<dbReference type="Proteomes" id="UP000814140">
    <property type="component" value="Unassembled WGS sequence"/>
</dbReference>
<sequence>MATNNLPPAVHIGVLNEIFPPEPTWTSEQVPDLTGKVVIVTGGNTGIGKESCKVLLSRNAKVYLAARSESKANEAIAELRSATGKEAIFLRLDLADLRSVRRAAEEFLSKEQHLHILFNNGGVMTPPLDLVTAQGYDGQFGTNVLGHFFLTQLLIPVLLRTAKGEISGVPCKVRVITVSSSQHALFSISGGIQWDSLEKGDGALKARKRIGTRGLYSQSKLGNVLISKELAERYGSQGIVAISLHPGGVKTDLQRYAKAGPMGAVVGKIANTMLYDVSYGILTQLYAGTAPEAENMNGEYLTAWARRQVPSKYALLPELRKRVWAWCEDQVKNF</sequence>
<evidence type="ECO:0000313" key="1">
    <source>
        <dbReference type="EMBL" id="KAI0059408.1"/>
    </source>
</evidence>
<evidence type="ECO:0000313" key="2">
    <source>
        <dbReference type="Proteomes" id="UP000814140"/>
    </source>
</evidence>
<protein>
    <submittedName>
        <fullName evidence="1">NAD-P-binding protein</fullName>
    </submittedName>
</protein>
<proteinExistence type="predicted"/>
<accession>A0ACB8SU77</accession>
<dbReference type="EMBL" id="MU277226">
    <property type="protein sequence ID" value="KAI0059408.1"/>
    <property type="molecule type" value="Genomic_DNA"/>
</dbReference>
<name>A0ACB8SU77_9AGAM</name>
<reference evidence="1" key="1">
    <citation type="submission" date="2021-03" db="EMBL/GenBank/DDBJ databases">
        <authorList>
            <consortium name="DOE Joint Genome Institute"/>
            <person name="Ahrendt S."/>
            <person name="Looney B.P."/>
            <person name="Miyauchi S."/>
            <person name="Morin E."/>
            <person name="Drula E."/>
            <person name="Courty P.E."/>
            <person name="Chicoki N."/>
            <person name="Fauchery L."/>
            <person name="Kohler A."/>
            <person name="Kuo A."/>
            <person name="Labutti K."/>
            <person name="Pangilinan J."/>
            <person name="Lipzen A."/>
            <person name="Riley R."/>
            <person name="Andreopoulos W."/>
            <person name="He G."/>
            <person name="Johnson J."/>
            <person name="Barry K.W."/>
            <person name="Grigoriev I.V."/>
            <person name="Nagy L."/>
            <person name="Hibbett D."/>
            <person name="Henrissat B."/>
            <person name="Matheny P.B."/>
            <person name="Labbe J."/>
            <person name="Martin F."/>
        </authorList>
    </citation>
    <scope>NUCLEOTIDE SEQUENCE</scope>
    <source>
        <strain evidence="1">HHB10654</strain>
    </source>
</reference>
<organism evidence="1 2">
    <name type="scientific">Artomyces pyxidatus</name>
    <dbReference type="NCBI Taxonomy" id="48021"/>
    <lineage>
        <taxon>Eukaryota</taxon>
        <taxon>Fungi</taxon>
        <taxon>Dikarya</taxon>
        <taxon>Basidiomycota</taxon>
        <taxon>Agaricomycotina</taxon>
        <taxon>Agaricomycetes</taxon>
        <taxon>Russulales</taxon>
        <taxon>Auriscalpiaceae</taxon>
        <taxon>Artomyces</taxon>
    </lineage>
</organism>
<comment type="caution">
    <text evidence="1">The sequence shown here is derived from an EMBL/GenBank/DDBJ whole genome shotgun (WGS) entry which is preliminary data.</text>
</comment>